<evidence type="ECO:0000313" key="2">
    <source>
        <dbReference type="Proteomes" id="UP000595814"/>
    </source>
</evidence>
<keyword evidence="1" id="KW-0687">Ribonucleoprotein</keyword>
<accession>A0AC61MRD4</accession>
<reference evidence="1 2" key="1">
    <citation type="journal article" date="2022" name="Int. J. Syst. Evol. Microbiol.">
        <title>Miniphocaeibacter halophilus sp. nov., an ammonium-tolerant acetate-producing bacterium isolated from a biogas system.</title>
        <authorList>
            <person name="Schnurer A."/>
            <person name="Singh A."/>
            <person name="Bi S."/>
            <person name="Qiao W."/>
            <person name="Westerholm M."/>
        </authorList>
    </citation>
    <scope>NUCLEOTIDE SEQUENCE [LARGE SCALE GENOMIC DNA]</scope>
    <source>
        <strain evidence="1 2">AMB_01</strain>
    </source>
</reference>
<dbReference type="EMBL" id="CP066744">
    <property type="protein sequence ID" value="QQK08012.1"/>
    <property type="molecule type" value="Genomic_DNA"/>
</dbReference>
<dbReference type="Proteomes" id="UP000595814">
    <property type="component" value="Chromosome"/>
</dbReference>
<organism evidence="1 2">
    <name type="scientific">Miniphocaeibacter halophilus</name>
    <dbReference type="NCBI Taxonomy" id="2931922"/>
    <lineage>
        <taxon>Bacteria</taxon>
        <taxon>Bacillati</taxon>
        <taxon>Bacillota</taxon>
        <taxon>Tissierellia</taxon>
        <taxon>Tissierellales</taxon>
        <taxon>Peptoniphilaceae</taxon>
        <taxon>Miniphocaeibacter</taxon>
    </lineage>
</organism>
<sequence length="94" mass="11263">MRKYEGVLVFKPDLEDEARNQAFDRIKETIESNGKISEISDWGKRKLAYEIDYIKEGYYYIVDFEANPELITEIERRSRISDAIIRYMFVRKDA</sequence>
<protein>
    <submittedName>
        <fullName evidence="1">30S ribosomal protein S6</fullName>
    </submittedName>
</protein>
<proteinExistence type="predicted"/>
<evidence type="ECO:0000313" key="1">
    <source>
        <dbReference type="EMBL" id="QQK08012.1"/>
    </source>
</evidence>
<keyword evidence="1" id="KW-0689">Ribosomal protein</keyword>
<name>A0AC61MRD4_9FIRM</name>
<keyword evidence="2" id="KW-1185">Reference proteome</keyword>
<gene>
    <name evidence="1" type="ORF">JFY71_00290</name>
</gene>